<keyword evidence="6" id="KW-1185">Reference proteome</keyword>
<organism evidence="5 6">
    <name type="scientific">Formimonas warabiya</name>
    <dbReference type="NCBI Taxonomy" id="1761012"/>
    <lineage>
        <taxon>Bacteria</taxon>
        <taxon>Bacillati</taxon>
        <taxon>Bacillota</taxon>
        <taxon>Clostridia</taxon>
        <taxon>Eubacteriales</taxon>
        <taxon>Peptococcaceae</taxon>
        <taxon>Candidatus Formimonas</taxon>
    </lineage>
</organism>
<accession>A0A3G1KUT7</accession>
<evidence type="ECO:0000256" key="1">
    <source>
        <dbReference type="ARBA" id="ARBA00004196"/>
    </source>
</evidence>
<gene>
    <name evidence="5" type="ORF">DCMF_17255</name>
</gene>
<feature type="domain" description="YbhG-like alpha-helical hairpin" evidence="4">
    <location>
        <begin position="91"/>
        <end position="199"/>
    </location>
</feature>
<dbReference type="OrthoDB" id="9778236at2"/>
<dbReference type="InterPro" id="IPR059052">
    <property type="entry name" value="HH_YbhG-like"/>
</dbReference>
<keyword evidence="2 3" id="KW-0175">Coiled coil</keyword>
<evidence type="ECO:0000256" key="2">
    <source>
        <dbReference type="ARBA" id="ARBA00023054"/>
    </source>
</evidence>
<dbReference type="Pfam" id="PF25881">
    <property type="entry name" value="HH_YBHG"/>
    <property type="match status" value="1"/>
</dbReference>
<dbReference type="RefSeq" id="WP_148135570.1">
    <property type="nucleotide sequence ID" value="NZ_CP017634.1"/>
</dbReference>
<name>A0A3G1KUT7_FORW1</name>
<dbReference type="SUPFAM" id="SSF111369">
    <property type="entry name" value="HlyD-like secretion proteins"/>
    <property type="match status" value="2"/>
</dbReference>
<dbReference type="PRINTS" id="PR01490">
    <property type="entry name" value="RTXTOXIND"/>
</dbReference>
<dbReference type="Gene3D" id="2.40.50.100">
    <property type="match status" value="1"/>
</dbReference>
<protein>
    <submittedName>
        <fullName evidence="5">Secretion protein HlyD</fullName>
    </submittedName>
</protein>
<dbReference type="InterPro" id="IPR050465">
    <property type="entry name" value="UPF0194_transport"/>
</dbReference>
<evidence type="ECO:0000313" key="6">
    <source>
        <dbReference type="Proteomes" id="UP000323521"/>
    </source>
</evidence>
<proteinExistence type="predicted"/>
<dbReference type="Proteomes" id="UP000323521">
    <property type="component" value="Chromosome"/>
</dbReference>
<comment type="subcellular location">
    <subcellularLocation>
        <location evidence="1">Cell envelope</location>
    </subcellularLocation>
</comment>
<evidence type="ECO:0000313" key="5">
    <source>
        <dbReference type="EMBL" id="ATW26273.1"/>
    </source>
</evidence>
<reference evidence="5 6" key="1">
    <citation type="submission" date="2016-10" db="EMBL/GenBank/DDBJ databases">
        <title>Complete Genome Sequence of Peptococcaceae strain DCMF.</title>
        <authorList>
            <person name="Edwards R.J."/>
            <person name="Holland S.I."/>
            <person name="Deshpande N.P."/>
            <person name="Wong Y.K."/>
            <person name="Ertan H."/>
            <person name="Manefield M."/>
            <person name="Russell T.L."/>
            <person name="Lee M.J."/>
        </authorList>
    </citation>
    <scope>NUCLEOTIDE SEQUENCE [LARGE SCALE GENOMIC DNA]</scope>
    <source>
        <strain evidence="5 6">DCMF</strain>
    </source>
</reference>
<dbReference type="AlphaFoldDB" id="A0A3G1KUT7"/>
<sequence>MGKTRIAALIVVLGLLAGAYWVWQKYFPVEEQVLQATGTIEATSVELTAKLAGSIEDLTINAGDTVKKGQLIAQLSRNDLVAQRERDELSVVKAEASLADLQSGARNQEIKEAEANVNIAQDNLKRASDDLARIKALFEAGAINQAEYEKAQTDREISANQLEAAKSRLSLVQAGNRQEVINAAQVEIERNKAILKATDAMLADLKIYAPIDGVVLSKNYEPGEYVGAGASIATVVNMDDLWIKVYIPTDDLPQVILGQQVTFTVSGLSRSFTGTVEEIATQGEFTPKTIQTKKERTNVVFAVKIRISSEGGVLKPGMPADVVFPGGGQDD</sequence>
<dbReference type="PANTHER" id="PTHR32347:SF23">
    <property type="entry name" value="BLL5650 PROTEIN"/>
    <property type="match status" value="1"/>
</dbReference>
<dbReference type="KEGG" id="fwa:DCMF_17255"/>
<dbReference type="EMBL" id="CP017634">
    <property type="protein sequence ID" value="ATW26273.1"/>
    <property type="molecule type" value="Genomic_DNA"/>
</dbReference>
<dbReference type="Gene3D" id="2.40.30.170">
    <property type="match status" value="1"/>
</dbReference>
<feature type="coiled-coil region" evidence="3">
    <location>
        <begin position="110"/>
        <end position="168"/>
    </location>
</feature>
<evidence type="ECO:0000259" key="4">
    <source>
        <dbReference type="Pfam" id="PF25881"/>
    </source>
</evidence>
<evidence type="ECO:0000256" key="3">
    <source>
        <dbReference type="SAM" id="Coils"/>
    </source>
</evidence>
<dbReference type="PANTHER" id="PTHR32347">
    <property type="entry name" value="EFFLUX SYSTEM COMPONENT YKNX-RELATED"/>
    <property type="match status" value="1"/>
</dbReference>
<dbReference type="Gene3D" id="1.10.287.470">
    <property type="entry name" value="Helix hairpin bin"/>
    <property type="match status" value="2"/>
</dbReference>
<dbReference type="GO" id="GO:0030313">
    <property type="term" value="C:cell envelope"/>
    <property type="evidence" value="ECO:0007669"/>
    <property type="project" value="UniProtKB-SubCell"/>
</dbReference>